<name>A0A8T3D283_9TELE</name>
<evidence type="ECO:0000256" key="1">
    <source>
        <dbReference type="SAM" id="MobiDB-lite"/>
    </source>
</evidence>
<sequence length="91" mass="9957">MPVSNIVVSATFLIDVDLKQKERVLVLLGESQMLNTVTREDPNHRPELSMHSILHSTGVCVFNQSDSSGVKSKRHGADTEEHGWTGVQSSG</sequence>
<feature type="region of interest" description="Disordered" evidence="1">
    <location>
        <begin position="65"/>
        <end position="91"/>
    </location>
</feature>
<dbReference type="AlphaFoldDB" id="A0A8T3D283"/>
<organism evidence="2 3">
    <name type="scientific">Albula goreensis</name>
    <dbReference type="NCBI Taxonomy" id="1534307"/>
    <lineage>
        <taxon>Eukaryota</taxon>
        <taxon>Metazoa</taxon>
        <taxon>Chordata</taxon>
        <taxon>Craniata</taxon>
        <taxon>Vertebrata</taxon>
        <taxon>Euteleostomi</taxon>
        <taxon>Actinopterygii</taxon>
        <taxon>Neopterygii</taxon>
        <taxon>Teleostei</taxon>
        <taxon>Albuliformes</taxon>
        <taxon>Albulidae</taxon>
        <taxon>Albula</taxon>
    </lineage>
</organism>
<keyword evidence="3" id="KW-1185">Reference proteome</keyword>
<proteinExistence type="predicted"/>
<evidence type="ECO:0000313" key="2">
    <source>
        <dbReference type="EMBL" id="KAI1890641.1"/>
    </source>
</evidence>
<dbReference type="EMBL" id="JAERUA010000014">
    <property type="protein sequence ID" value="KAI1890641.1"/>
    <property type="molecule type" value="Genomic_DNA"/>
</dbReference>
<protein>
    <submittedName>
        <fullName evidence="2">Uncharacterized protein</fullName>
    </submittedName>
</protein>
<dbReference type="Proteomes" id="UP000829720">
    <property type="component" value="Unassembled WGS sequence"/>
</dbReference>
<gene>
    <name evidence="2" type="ORF">AGOR_G00155750</name>
</gene>
<accession>A0A8T3D283</accession>
<evidence type="ECO:0000313" key="3">
    <source>
        <dbReference type="Proteomes" id="UP000829720"/>
    </source>
</evidence>
<reference evidence="2" key="1">
    <citation type="submission" date="2021-01" db="EMBL/GenBank/DDBJ databases">
        <authorList>
            <person name="Zahm M."/>
            <person name="Roques C."/>
            <person name="Cabau C."/>
            <person name="Klopp C."/>
            <person name="Donnadieu C."/>
            <person name="Jouanno E."/>
            <person name="Lampietro C."/>
            <person name="Louis A."/>
            <person name="Herpin A."/>
            <person name="Echchiki A."/>
            <person name="Berthelot C."/>
            <person name="Parey E."/>
            <person name="Roest-Crollius H."/>
            <person name="Braasch I."/>
            <person name="Postlethwait J."/>
            <person name="Bobe J."/>
            <person name="Montfort J."/>
            <person name="Bouchez O."/>
            <person name="Begum T."/>
            <person name="Mejri S."/>
            <person name="Adams A."/>
            <person name="Chen W.-J."/>
            <person name="Guiguen Y."/>
        </authorList>
    </citation>
    <scope>NUCLEOTIDE SEQUENCE</scope>
    <source>
        <tissue evidence="2">Blood</tissue>
    </source>
</reference>
<comment type="caution">
    <text evidence="2">The sequence shown here is derived from an EMBL/GenBank/DDBJ whole genome shotgun (WGS) entry which is preliminary data.</text>
</comment>